<dbReference type="InterPro" id="IPR051047">
    <property type="entry name" value="AccD/PCCB"/>
</dbReference>
<evidence type="ECO:0000259" key="4">
    <source>
        <dbReference type="PROSITE" id="PS50989"/>
    </source>
</evidence>
<dbReference type="PANTHER" id="PTHR43842:SF2">
    <property type="entry name" value="PROPIONYL-COA CARBOXYLASE BETA CHAIN, MITOCHONDRIAL"/>
    <property type="match status" value="1"/>
</dbReference>
<dbReference type="GO" id="GO:0015977">
    <property type="term" value="P:carbon fixation"/>
    <property type="evidence" value="ECO:0007669"/>
    <property type="project" value="UniProtKB-ARBA"/>
</dbReference>
<dbReference type="Gene3D" id="3.90.226.10">
    <property type="entry name" value="2-enoyl-CoA Hydratase, Chain A, domain 1"/>
    <property type="match status" value="2"/>
</dbReference>
<dbReference type="Pfam" id="PF01039">
    <property type="entry name" value="Carboxyl_trans"/>
    <property type="match status" value="1"/>
</dbReference>
<dbReference type="InterPro" id="IPR011763">
    <property type="entry name" value="COA_CT_C"/>
</dbReference>
<dbReference type="InterPro" id="IPR011762">
    <property type="entry name" value="COA_CT_N"/>
</dbReference>
<accession>A0A1G6Z7C8</accession>
<protein>
    <recommendedName>
        <fullName evidence="2">Propionyl-CoA carboxylase beta chain</fullName>
    </recommendedName>
</protein>
<evidence type="ECO:0000313" key="5">
    <source>
        <dbReference type="EMBL" id="SDD98520.1"/>
    </source>
</evidence>
<dbReference type="PROSITE" id="PS50989">
    <property type="entry name" value="COA_CT_CTER"/>
    <property type="match status" value="1"/>
</dbReference>
<dbReference type="PROSITE" id="PS50980">
    <property type="entry name" value="COA_CT_NTER"/>
    <property type="match status" value="1"/>
</dbReference>
<gene>
    <name evidence="5" type="ORF">SAMN05661003_102324</name>
</gene>
<dbReference type="FunFam" id="3.90.226.10:FF:000017">
    <property type="entry name" value="Propionyl-CoA carboxylase subunit beta 5"/>
    <property type="match status" value="1"/>
</dbReference>
<dbReference type="OrthoDB" id="9803706at2"/>
<dbReference type="GO" id="GO:0009317">
    <property type="term" value="C:acetyl-CoA carboxylase complex"/>
    <property type="evidence" value="ECO:0007669"/>
    <property type="project" value="UniProtKB-ARBA"/>
</dbReference>
<evidence type="ECO:0000256" key="1">
    <source>
        <dbReference type="ARBA" id="ARBA00006102"/>
    </source>
</evidence>
<keyword evidence="6" id="KW-1185">Reference proteome</keyword>
<dbReference type="FunFam" id="3.90.226.10:FF:000016">
    <property type="entry name" value="Propionyl-CoA carboxylase, beta subunit"/>
    <property type="match status" value="1"/>
</dbReference>
<reference evidence="6" key="1">
    <citation type="submission" date="2016-10" db="EMBL/GenBank/DDBJ databases">
        <authorList>
            <person name="Varghese N."/>
            <person name="Submissions S."/>
        </authorList>
    </citation>
    <scope>NUCLEOTIDE SEQUENCE [LARGE SCALE GENOMIC DNA]</scope>
    <source>
        <strain evidence="6">DSM 8987</strain>
    </source>
</reference>
<feature type="domain" description="CoA carboxyltransferase N-terminal" evidence="3">
    <location>
        <begin position="1"/>
        <end position="257"/>
    </location>
</feature>
<dbReference type="SUPFAM" id="SSF52096">
    <property type="entry name" value="ClpP/crotonase"/>
    <property type="match status" value="2"/>
</dbReference>
<feature type="domain" description="CoA carboxyltransferase C-terminal" evidence="4">
    <location>
        <begin position="261"/>
        <end position="493"/>
    </location>
</feature>
<evidence type="ECO:0000259" key="3">
    <source>
        <dbReference type="PROSITE" id="PS50980"/>
    </source>
</evidence>
<evidence type="ECO:0000313" key="6">
    <source>
        <dbReference type="Proteomes" id="UP000243205"/>
    </source>
</evidence>
<dbReference type="InterPro" id="IPR034733">
    <property type="entry name" value="AcCoA_carboxyl_beta"/>
</dbReference>
<organism evidence="5 6">
    <name type="scientific">Desulfuromonas thiophila</name>
    <dbReference type="NCBI Taxonomy" id="57664"/>
    <lineage>
        <taxon>Bacteria</taxon>
        <taxon>Pseudomonadati</taxon>
        <taxon>Thermodesulfobacteriota</taxon>
        <taxon>Desulfuromonadia</taxon>
        <taxon>Desulfuromonadales</taxon>
        <taxon>Desulfuromonadaceae</taxon>
        <taxon>Desulfuromonas</taxon>
    </lineage>
</organism>
<dbReference type="Proteomes" id="UP000243205">
    <property type="component" value="Unassembled WGS sequence"/>
</dbReference>
<sequence length="511" mass="55154">MQSAIDELLRRRQQALSGGSLAQQKKRHLAGRLTARERIDLLLDEGSFEEFDLFKTHRCHHFGMEQRHWPGDGVITGYGTIDGRLVYLFAQDCSVAGGSLSETHAEKICKIMDMALKNGAPVIGLNDSGGARIQEGIESLAGYAEIFQRNVLCSGVVPQISLVFGPCAGGAVYSPALTDFILMVRGQSAMFLTGPKVVQAVTGEQVDSEQLGGSSVHCRRSGVAHLEAANEQQALDLTRQLLSYLPQNNLASAPPLPTDDPADRVVAELNNYLPATSQQPYDMKPIVQALVDQGSFFEIQPDYAPNLIIGFARFGGTAVGLVANQPAQLAGVLDNDAALKGARFVRCCDAFNLPLVTLVDVPGFMPGTVQEHGGIIRNGAKLLFAYAEATVPKVTLTLRKAYGGAYCVMSSKHLRGDINYAWPTAEIAVMGARGAVELIYGRQLAGNSAALTEREQEYNATFATPYAAAERGYIDAVILPENSRLRLCKALNMLADKHDSNPPRKHSNMPL</sequence>
<dbReference type="InterPro" id="IPR029045">
    <property type="entry name" value="ClpP/crotonase-like_dom_sf"/>
</dbReference>
<dbReference type="GO" id="GO:0004658">
    <property type="term" value="F:propionyl-CoA carboxylase activity"/>
    <property type="evidence" value="ECO:0007669"/>
    <property type="project" value="UniProtKB-ARBA"/>
</dbReference>
<dbReference type="RefSeq" id="WP_092076441.1">
    <property type="nucleotide sequence ID" value="NZ_FNAQ01000002.1"/>
</dbReference>
<dbReference type="AlphaFoldDB" id="A0A1G6Z7C8"/>
<dbReference type="PANTHER" id="PTHR43842">
    <property type="entry name" value="PROPIONYL-COA CARBOXYLASE BETA CHAIN"/>
    <property type="match status" value="1"/>
</dbReference>
<comment type="similarity">
    <text evidence="1">Belongs to the AccD/PCCB family.</text>
</comment>
<evidence type="ECO:0000256" key="2">
    <source>
        <dbReference type="ARBA" id="ARBA00074538"/>
    </source>
</evidence>
<proteinExistence type="inferred from homology"/>
<dbReference type="STRING" id="57664.SAMN05661003_102324"/>
<dbReference type="GO" id="GO:0003989">
    <property type="term" value="F:acetyl-CoA carboxylase activity"/>
    <property type="evidence" value="ECO:0007669"/>
    <property type="project" value="UniProtKB-ARBA"/>
</dbReference>
<name>A0A1G6Z7C8_9BACT</name>
<dbReference type="EMBL" id="FNAQ01000002">
    <property type="protein sequence ID" value="SDD98520.1"/>
    <property type="molecule type" value="Genomic_DNA"/>
</dbReference>